<keyword evidence="1" id="KW-0347">Helicase</keyword>
<dbReference type="PROSITE" id="PS51192">
    <property type="entry name" value="HELICASE_ATP_BIND_1"/>
    <property type="match status" value="1"/>
</dbReference>
<feature type="transmembrane region" description="Helical" evidence="2">
    <location>
        <begin position="178"/>
        <end position="196"/>
    </location>
</feature>
<evidence type="ECO:0000256" key="1">
    <source>
        <dbReference type="ARBA" id="ARBA00022806"/>
    </source>
</evidence>
<dbReference type="Gene3D" id="3.40.50.10810">
    <property type="entry name" value="Tandem AAA-ATPase domain"/>
    <property type="match status" value="1"/>
</dbReference>
<dbReference type="InterPro" id="IPR027417">
    <property type="entry name" value="P-loop_NTPase"/>
</dbReference>
<dbReference type="PANTHER" id="PTHR45629:SF7">
    <property type="entry name" value="DNA EXCISION REPAIR PROTEIN ERCC-6-RELATED"/>
    <property type="match status" value="1"/>
</dbReference>
<feature type="transmembrane region" description="Helical" evidence="2">
    <location>
        <begin position="142"/>
        <end position="166"/>
    </location>
</feature>
<dbReference type="PANTHER" id="PTHR45629">
    <property type="entry name" value="SNF2/RAD54 FAMILY MEMBER"/>
    <property type="match status" value="1"/>
</dbReference>
<keyword evidence="1" id="KW-0067">ATP-binding</keyword>
<dbReference type="AlphaFoldDB" id="A0A8B9L3R7"/>
<dbReference type="InterPro" id="IPR050496">
    <property type="entry name" value="SNF2_RAD54_helicase_repair"/>
</dbReference>
<evidence type="ECO:0000313" key="4">
    <source>
        <dbReference type="Ensembl" id="ENSAMXP00005044391.1"/>
    </source>
</evidence>
<keyword evidence="1" id="KW-0547">Nucleotide-binding</keyword>
<evidence type="ECO:0000259" key="3">
    <source>
        <dbReference type="PROSITE" id="PS51192"/>
    </source>
</evidence>
<keyword evidence="2" id="KW-1133">Transmembrane helix</keyword>
<evidence type="ECO:0000313" key="5">
    <source>
        <dbReference type="Proteomes" id="UP000694621"/>
    </source>
</evidence>
<dbReference type="InterPro" id="IPR014001">
    <property type="entry name" value="Helicase_ATP-bd"/>
</dbReference>
<keyword evidence="2" id="KW-0472">Membrane</keyword>
<name>A0A8B9L3R7_ASTMX</name>
<organism evidence="4 5">
    <name type="scientific">Astyanax mexicanus</name>
    <name type="common">Blind cave fish</name>
    <name type="synonym">Astyanax fasciatus mexicanus</name>
    <dbReference type="NCBI Taxonomy" id="7994"/>
    <lineage>
        <taxon>Eukaryota</taxon>
        <taxon>Metazoa</taxon>
        <taxon>Chordata</taxon>
        <taxon>Craniata</taxon>
        <taxon>Vertebrata</taxon>
        <taxon>Euteleostomi</taxon>
        <taxon>Actinopterygii</taxon>
        <taxon>Neopterygii</taxon>
        <taxon>Teleostei</taxon>
        <taxon>Ostariophysi</taxon>
        <taxon>Characiformes</taxon>
        <taxon>Characoidei</taxon>
        <taxon>Acestrorhamphidae</taxon>
        <taxon>Acestrorhamphinae</taxon>
        <taxon>Astyanax</taxon>
    </lineage>
</organism>
<keyword evidence="1" id="KW-0378">Hydrolase</keyword>
<dbReference type="InterPro" id="IPR038718">
    <property type="entry name" value="SNF2-like_sf"/>
</dbReference>
<dbReference type="GO" id="GO:0015616">
    <property type="term" value="F:DNA translocase activity"/>
    <property type="evidence" value="ECO:0007669"/>
    <property type="project" value="TreeGrafter"/>
</dbReference>
<dbReference type="SMART" id="SM00487">
    <property type="entry name" value="DEXDc"/>
    <property type="match status" value="1"/>
</dbReference>
<feature type="domain" description="Helicase ATP-binding" evidence="3">
    <location>
        <begin position="8"/>
        <end position="145"/>
    </location>
</feature>
<dbReference type="Ensembl" id="ENSAMXT00005048221.1">
    <property type="protein sequence ID" value="ENSAMXP00005044391.1"/>
    <property type="gene ID" value="ENSAMXG00005020599.1"/>
</dbReference>
<reference evidence="4" key="1">
    <citation type="submission" date="2025-08" db="UniProtKB">
        <authorList>
            <consortium name="Ensembl"/>
        </authorList>
    </citation>
    <scope>IDENTIFICATION</scope>
</reference>
<dbReference type="Pfam" id="PF00176">
    <property type="entry name" value="SNF2-rel_dom"/>
    <property type="match status" value="1"/>
</dbReference>
<dbReference type="Proteomes" id="UP000694621">
    <property type="component" value="Unplaced"/>
</dbReference>
<keyword evidence="2" id="KW-0812">Transmembrane</keyword>
<dbReference type="GO" id="GO:0004386">
    <property type="term" value="F:helicase activity"/>
    <property type="evidence" value="ECO:0007669"/>
    <property type="project" value="UniProtKB-KW"/>
</dbReference>
<sequence length="241" mass="27592">IDADPALSKAEGSRNGVILADEMGLGKSIQVILFLHFMIMNTHKWKNALLVMPAGLLSDWKGKLENWTPDITVLISQISDKELLSKLRRLQKTGGILLVSYDMFIKHHQTHTTYKGMPFIWDCLVFDEAHRLKNTATKNHKVAASISAGCALYLLVLELYLQLVFVQPSVSYPANTKITTYLIIFTVWVCYYQRYLTTTFLTTLLSKLKLGWWQKSFLQNLWLVFFMWVGADLTSGLPYDH</sequence>
<dbReference type="SUPFAM" id="SSF52540">
    <property type="entry name" value="P-loop containing nucleoside triphosphate hydrolases"/>
    <property type="match status" value="1"/>
</dbReference>
<dbReference type="InterPro" id="IPR000330">
    <property type="entry name" value="SNF2_N"/>
</dbReference>
<feature type="transmembrane region" description="Helical" evidence="2">
    <location>
        <begin position="217"/>
        <end position="239"/>
    </location>
</feature>
<evidence type="ECO:0000256" key="2">
    <source>
        <dbReference type="SAM" id="Phobius"/>
    </source>
</evidence>
<protein>
    <recommendedName>
        <fullName evidence="3">Helicase ATP-binding domain-containing protein</fullName>
    </recommendedName>
</protein>
<proteinExistence type="predicted"/>
<dbReference type="GO" id="GO:0005524">
    <property type="term" value="F:ATP binding"/>
    <property type="evidence" value="ECO:0007669"/>
    <property type="project" value="InterPro"/>
</dbReference>
<accession>A0A8B9L3R7</accession>